<accession>A0ABZ0KTT2</accession>
<dbReference type="EMBL" id="CP137524">
    <property type="protein sequence ID" value="WOT34251.1"/>
    <property type="molecule type" value="Genomic_DNA"/>
</dbReference>
<dbReference type="Proteomes" id="UP001305002">
    <property type="component" value="Chromosome"/>
</dbReference>
<dbReference type="CDD" id="cd00397">
    <property type="entry name" value="DNA_BRE_C"/>
    <property type="match status" value="1"/>
</dbReference>
<organism evidence="6 7">
    <name type="scientific">Streptomyces coeruleorubidus</name>
    <dbReference type="NCBI Taxonomy" id="116188"/>
    <lineage>
        <taxon>Bacteria</taxon>
        <taxon>Bacillati</taxon>
        <taxon>Actinomycetota</taxon>
        <taxon>Actinomycetes</taxon>
        <taxon>Kitasatosporales</taxon>
        <taxon>Streptomycetaceae</taxon>
        <taxon>Streptomyces</taxon>
    </lineage>
</organism>
<reference evidence="6 7" key="1">
    <citation type="journal article" date="2021" name="J. Microbiol. Biotechnol.">
        <title>An Efficient Markerless Deletion System Suitable for the Industrial Strains of Streptomyces.</title>
        <authorList>
            <person name="Dong J."/>
            <person name="Wei J."/>
            <person name="Li H."/>
            <person name="Zhao S."/>
            <person name="Guan W."/>
        </authorList>
    </citation>
    <scope>NUCLEOTIDE SEQUENCE [LARGE SCALE GENOMIC DNA]</scope>
    <source>
        <strain evidence="6 7">CICC 11043</strain>
    </source>
</reference>
<keyword evidence="1" id="KW-0233">DNA recombination</keyword>
<reference evidence="6" key="3">
    <citation type="journal article" date="2024" name="Microb. Biotechnol.">
        <title>The involvement of multiple ABC transporters in daunorubicin efflux in Streptomyces coeruleorubidus.</title>
        <authorList>
            <person name="Dong J."/>
            <person name="Ning J."/>
            <person name="Tian Y."/>
            <person name="Li H."/>
            <person name="Chen H."/>
            <person name="Guan W."/>
        </authorList>
    </citation>
    <scope>NUCLEOTIDE SEQUENCE</scope>
    <source>
        <strain evidence="6">CICC 11043</strain>
    </source>
</reference>
<keyword evidence="7" id="KW-1185">Reference proteome</keyword>
<evidence type="ECO:0000313" key="7">
    <source>
        <dbReference type="Proteomes" id="UP001305002"/>
    </source>
</evidence>
<dbReference type="EMBL" id="CP137525">
    <property type="protein sequence ID" value="WOT40680.1"/>
    <property type="molecule type" value="Genomic_DNA"/>
</dbReference>
<evidence type="ECO:0000313" key="4">
    <source>
        <dbReference type="EMBL" id="WOT34251.1"/>
    </source>
</evidence>
<evidence type="ECO:0000313" key="5">
    <source>
        <dbReference type="EMBL" id="WOT36159.1"/>
    </source>
</evidence>
<keyword evidence="2" id="KW-0175">Coiled coil</keyword>
<evidence type="ECO:0000313" key="6">
    <source>
        <dbReference type="EMBL" id="WOT40680.1"/>
    </source>
</evidence>
<feature type="domain" description="Tyr recombinase" evidence="3">
    <location>
        <begin position="470"/>
        <end position="681"/>
    </location>
</feature>
<evidence type="ECO:0000259" key="3">
    <source>
        <dbReference type="PROSITE" id="PS51898"/>
    </source>
</evidence>
<dbReference type="SUPFAM" id="SSF56349">
    <property type="entry name" value="DNA breaking-rejoining enzymes"/>
    <property type="match status" value="1"/>
</dbReference>
<dbReference type="InterPro" id="IPR013762">
    <property type="entry name" value="Integrase-like_cat_sf"/>
</dbReference>
<dbReference type="Gene3D" id="1.10.443.10">
    <property type="entry name" value="Intergrase catalytic core"/>
    <property type="match status" value="1"/>
</dbReference>
<name>A0ABZ0KTT2_STRC4</name>
<dbReference type="Proteomes" id="UP001305002">
    <property type="component" value="Plasmid unnamed"/>
</dbReference>
<sequence length="824" mass="91118">MSVATHVAPPASLSLAGEALKAVALRFPPRPAEDYWAATAGTQADILSCLEQPPLRPADVRQHRARIRGARQTLQWLETFPGATWQQRWNTSPASTLPGNDWARLAPGWIGTAAGPSQRQALSGGLLSLICADVVRPALPWLLSRTSANMTSLRIGLIPARDPEGFAQLEALIESATWSSNVGRHALHSLVKIVAAKGGTLADITVGDAVEYLAALKAANKAANVKARGNTLFYAWLRELGTLPAEAPSSLRYLANTSGQVSMEQLVDRFGVRCRPVRDLLVEYLKERQPGLDYTSLNNLSRHLASNFWGDLEQHHPGIDSLHLAPEVSAAWKQRCRTRIERRRQPDGKVREVVTARANVASIMISVRAFYLDIAQWAIDEPARWGPWAVPSPIKDADVAVVKDNKRRKARMDHRTRERLPALPAVARAASSCLNAAKARLQALMDTPPGGQFAFAGDTFMRAAKDGTTWAVNIATGRRVDLALAESRAFWAWAMVEFLQHTGVRIEEMLEASHHSLIQYRLPTTGEIVPLLQIAPSKTDEERVILVSPELADVLSAIIARIRDPRTGAVPYVSSYDMAEKTWNPQMPLLFQWCRSGESSRLSPKLLRQALQEVLASTNLTDSAGQPLDFSPHDFRRIFITDAIRSGLPPHIAQVIAGHTSINTTMGYNAIYPGEAIEAHRAFIARRRALRPSEEYRTPTNEEWDAFLGHFERRKLSIGICARAFGTPCIHEHACIRCSMLRPDPAQRHRLVEIRDNLIARITEAEQEGWLGEIEGLQVSLASAEEKLTQLDAEQVRQRHVIDLGMPRFSQIATRISTARGPSS</sequence>
<dbReference type="EMBL" id="CP137524">
    <property type="protein sequence ID" value="WOT36159.1"/>
    <property type="molecule type" value="Genomic_DNA"/>
</dbReference>
<protein>
    <submittedName>
        <fullName evidence="6">Site-specific integrase</fullName>
    </submittedName>
</protein>
<keyword evidence="6" id="KW-0614">Plasmid</keyword>
<evidence type="ECO:0000256" key="2">
    <source>
        <dbReference type="SAM" id="Coils"/>
    </source>
</evidence>
<dbReference type="InterPro" id="IPR011010">
    <property type="entry name" value="DNA_brk_join_enz"/>
</dbReference>
<dbReference type="InterPro" id="IPR002104">
    <property type="entry name" value="Integrase_catalytic"/>
</dbReference>
<feature type="coiled-coil region" evidence="2">
    <location>
        <begin position="748"/>
        <end position="794"/>
    </location>
</feature>
<dbReference type="RefSeq" id="WP_317924672.1">
    <property type="nucleotide sequence ID" value="NZ_CP137524.1"/>
</dbReference>
<reference evidence="6" key="2">
    <citation type="submission" date="2023-10" db="EMBL/GenBank/DDBJ databases">
        <authorList>
            <person name="guan w."/>
        </authorList>
    </citation>
    <scope>NUCLEOTIDE SEQUENCE</scope>
    <source>
        <strain evidence="6">CICC 11043</strain>
        <plasmid evidence="6">unnamed</plasmid>
    </source>
</reference>
<gene>
    <name evidence="4" type="ORF">R5U08_08900</name>
    <name evidence="5" type="ORF">R5U08_19430</name>
    <name evidence="6" type="ORF">R5U08_42070</name>
</gene>
<geneLocation type="plasmid" evidence="6 7">
    <name>unnamed</name>
</geneLocation>
<dbReference type="Pfam" id="PF00589">
    <property type="entry name" value="Phage_integrase"/>
    <property type="match status" value="1"/>
</dbReference>
<evidence type="ECO:0000256" key="1">
    <source>
        <dbReference type="ARBA" id="ARBA00023172"/>
    </source>
</evidence>
<proteinExistence type="predicted"/>
<dbReference type="PROSITE" id="PS51898">
    <property type="entry name" value="TYR_RECOMBINASE"/>
    <property type="match status" value="1"/>
</dbReference>